<evidence type="ECO:0000256" key="1">
    <source>
        <dbReference type="SAM" id="Phobius"/>
    </source>
</evidence>
<evidence type="ECO:0000313" key="4">
    <source>
        <dbReference type="Proteomes" id="UP000219612"/>
    </source>
</evidence>
<protein>
    <recommendedName>
        <fullName evidence="5">Secreted protein</fullName>
    </recommendedName>
</protein>
<keyword evidence="4" id="KW-1185">Reference proteome</keyword>
<gene>
    <name evidence="3" type="ORF">SAMN05421748_123106</name>
</gene>
<name>A0A285JPJ7_9ACTN</name>
<reference evidence="3 4" key="1">
    <citation type="submission" date="2017-09" db="EMBL/GenBank/DDBJ databases">
        <authorList>
            <person name="Ehlers B."/>
            <person name="Leendertz F.H."/>
        </authorList>
    </citation>
    <scope>NUCLEOTIDE SEQUENCE [LARGE SCALE GENOMIC DNA]</scope>
    <source>
        <strain evidence="3 4">CGMCC 4.6857</strain>
    </source>
</reference>
<evidence type="ECO:0000313" key="3">
    <source>
        <dbReference type="EMBL" id="SNY62224.1"/>
    </source>
</evidence>
<dbReference type="EMBL" id="OBDY01000023">
    <property type="protein sequence ID" value="SNY62224.1"/>
    <property type="molecule type" value="Genomic_DNA"/>
</dbReference>
<feature type="chain" id="PRO_5038369347" description="Secreted protein" evidence="2">
    <location>
        <begin position="20"/>
        <end position="208"/>
    </location>
</feature>
<dbReference type="Proteomes" id="UP000219612">
    <property type="component" value="Unassembled WGS sequence"/>
</dbReference>
<proteinExistence type="predicted"/>
<accession>A0A285JPJ7</accession>
<feature type="transmembrane region" description="Helical" evidence="1">
    <location>
        <begin position="181"/>
        <end position="198"/>
    </location>
</feature>
<keyword evidence="1" id="KW-0812">Transmembrane</keyword>
<keyword evidence="1" id="KW-1133">Transmembrane helix</keyword>
<dbReference type="RefSeq" id="WP_097326616.1">
    <property type="nucleotide sequence ID" value="NZ_OBDY01000023.1"/>
</dbReference>
<dbReference type="AlphaFoldDB" id="A0A285JPJ7"/>
<organism evidence="3 4">
    <name type="scientific">Paractinoplanes atraurantiacus</name>
    <dbReference type="NCBI Taxonomy" id="1036182"/>
    <lineage>
        <taxon>Bacteria</taxon>
        <taxon>Bacillati</taxon>
        <taxon>Actinomycetota</taxon>
        <taxon>Actinomycetes</taxon>
        <taxon>Micromonosporales</taxon>
        <taxon>Micromonosporaceae</taxon>
        <taxon>Paractinoplanes</taxon>
    </lineage>
</organism>
<evidence type="ECO:0008006" key="5">
    <source>
        <dbReference type="Google" id="ProtNLM"/>
    </source>
</evidence>
<feature type="signal peptide" evidence="2">
    <location>
        <begin position="1"/>
        <end position="19"/>
    </location>
</feature>
<keyword evidence="1" id="KW-0472">Membrane</keyword>
<sequence length="208" mass="20946">MAYDGGAAVLSLMAAALLAAPTPGGLAFDPPASIDTAAIKVRTSAACPKEADSYYAQARGHGFPAAGLTVTAPTAAGISYTSGFDVYFAQTMKDFAVDNHTTLTGLYDVSVYCVDSFTGTKFAEFKGALIFTSPTRFRASGAPSVPAAPSAPASAEATAAPARPSTDLAAAAPSAKSGIPVAWIAGALAAVLAAFEAGRRFGRRTATR</sequence>
<evidence type="ECO:0000256" key="2">
    <source>
        <dbReference type="SAM" id="SignalP"/>
    </source>
</evidence>
<dbReference type="OrthoDB" id="3629461at2"/>
<keyword evidence="2" id="KW-0732">Signal</keyword>